<dbReference type="PANTHER" id="PTHR38340">
    <property type="entry name" value="S-LAYER PROTEIN"/>
    <property type="match status" value="1"/>
</dbReference>
<dbReference type="GO" id="GO:0005509">
    <property type="term" value="F:calcium ion binding"/>
    <property type="evidence" value="ECO:0007669"/>
    <property type="project" value="InterPro"/>
</dbReference>
<accession>A0A017H8A2</accession>
<dbReference type="InterPro" id="IPR050557">
    <property type="entry name" value="RTX_toxin/Mannuronan_C5-epim"/>
</dbReference>
<dbReference type="PRINTS" id="PR00313">
    <property type="entry name" value="CABNDNGRPT"/>
</dbReference>
<evidence type="ECO:0000256" key="1">
    <source>
        <dbReference type="ARBA" id="ARBA00004613"/>
    </source>
</evidence>
<dbReference type="PANTHER" id="PTHR38340:SF1">
    <property type="entry name" value="S-LAYER PROTEIN"/>
    <property type="match status" value="1"/>
</dbReference>
<organism evidence="3 4">
    <name type="scientific">Limimaricola hongkongensis DSM 17492</name>
    <dbReference type="NCBI Taxonomy" id="1122180"/>
    <lineage>
        <taxon>Bacteria</taxon>
        <taxon>Pseudomonadati</taxon>
        <taxon>Pseudomonadota</taxon>
        <taxon>Alphaproteobacteria</taxon>
        <taxon>Rhodobacterales</taxon>
        <taxon>Paracoccaceae</taxon>
        <taxon>Limimaricola</taxon>
    </lineage>
</organism>
<dbReference type="EMBL" id="APGJ01000007">
    <property type="protein sequence ID" value="EYD70525.1"/>
    <property type="molecule type" value="Genomic_DNA"/>
</dbReference>
<sequence>MPIYENDGFAFIGRGKVAPIHIEVGVSATSTSYRIASTRKDDILPGADIDNMPMPYHFLANGEDMMAHEDPSEEFDDDDGEADVYLGTLRWGAGRETQILDGDDGFVLPLGGDTLPDFVAGQNNTALFEEFFSTVIDEPVRDRVIDEGPLQPGRIKVADLFTDATGGELIQGGDGRNTLRGDGNAELIAGLGGNDTLIGRGGADTVLAGLGNDKVKGGGGGDFLNGHDGNDRIWGQGGDDELRGGAGRDMLRGNRGDDLLEGGGGADRFVFGRRDGDDVIRDFEGRDTLVLNDNLWRGDLSENQVIRRFADVTEEGVLFDFGRKGSILLEDVDGLRGLADDIAFI</sequence>
<evidence type="ECO:0000313" key="3">
    <source>
        <dbReference type="EMBL" id="EYD70525.1"/>
    </source>
</evidence>
<evidence type="ECO:0000313" key="4">
    <source>
        <dbReference type="Proteomes" id="UP000025047"/>
    </source>
</evidence>
<dbReference type="RefSeq" id="WP_017929902.1">
    <property type="nucleotide sequence ID" value="NZ_KB823006.1"/>
</dbReference>
<dbReference type="AlphaFoldDB" id="A0A017H8A2"/>
<dbReference type="STRING" id="1122180.Lokhon_02159"/>
<dbReference type="OrthoDB" id="419320at2"/>
<dbReference type="InterPro" id="IPR011049">
    <property type="entry name" value="Serralysin-like_metalloprot_C"/>
</dbReference>
<dbReference type="Proteomes" id="UP000025047">
    <property type="component" value="Unassembled WGS sequence"/>
</dbReference>
<gene>
    <name evidence="3" type="ORF">Lokhon_02159</name>
</gene>
<comment type="caution">
    <text evidence="3">The sequence shown here is derived from an EMBL/GenBank/DDBJ whole genome shotgun (WGS) entry which is preliminary data.</text>
</comment>
<keyword evidence="4" id="KW-1185">Reference proteome</keyword>
<dbReference type="InterPro" id="IPR018511">
    <property type="entry name" value="Hemolysin-typ_Ca-bd_CS"/>
</dbReference>
<dbReference type="PROSITE" id="PS00330">
    <property type="entry name" value="HEMOLYSIN_CALCIUM"/>
    <property type="match status" value="2"/>
</dbReference>
<name>A0A017H8A2_9RHOB</name>
<dbReference type="PATRIC" id="fig|1122180.6.peg.2141"/>
<keyword evidence="2" id="KW-0964">Secreted</keyword>
<protein>
    <submittedName>
        <fullName evidence="3">Hemolysin-type calcium-binding region</fullName>
    </submittedName>
</protein>
<dbReference type="Pfam" id="PF00353">
    <property type="entry name" value="HemolysinCabind"/>
    <property type="match status" value="2"/>
</dbReference>
<evidence type="ECO:0000256" key="2">
    <source>
        <dbReference type="ARBA" id="ARBA00022525"/>
    </source>
</evidence>
<dbReference type="eggNOG" id="COG2931">
    <property type="taxonomic scope" value="Bacteria"/>
</dbReference>
<dbReference type="HOGENOM" id="CLU_803634_0_0_5"/>
<dbReference type="GO" id="GO:0005576">
    <property type="term" value="C:extracellular region"/>
    <property type="evidence" value="ECO:0007669"/>
    <property type="project" value="UniProtKB-SubCell"/>
</dbReference>
<dbReference type="InterPro" id="IPR001343">
    <property type="entry name" value="Hemolysn_Ca-bd"/>
</dbReference>
<proteinExistence type="predicted"/>
<comment type="subcellular location">
    <subcellularLocation>
        <location evidence="1">Secreted</location>
    </subcellularLocation>
</comment>
<reference evidence="3 4" key="1">
    <citation type="submission" date="2013-03" db="EMBL/GenBank/DDBJ databases">
        <authorList>
            <person name="Fiebig A."/>
            <person name="Goeker M."/>
            <person name="Klenk H.-P.P."/>
        </authorList>
    </citation>
    <scope>NUCLEOTIDE SEQUENCE [LARGE SCALE GENOMIC DNA]</scope>
    <source>
        <strain evidence="3 4">DSM 17492</strain>
    </source>
</reference>
<dbReference type="Gene3D" id="2.150.10.10">
    <property type="entry name" value="Serralysin-like metalloprotease, C-terminal"/>
    <property type="match status" value="2"/>
</dbReference>
<dbReference type="SUPFAM" id="SSF51120">
    <property type="entry name" value="beta-Roll"/>
    <property type="match status" value="1"/>
</dbReference>